<reference evidence="1" key="1">
    <citation type="submission" date="2020-11" db="EMBL/GenBank/DDBJ databases">
        <authorList>
            <consortium name="DOE Joint Genome Institute"/>
            <person name="Ahrendt S."/>
            <person name="Riley R."/>
            <person name="Andreopoulos W."/>
            <person name="Labutti K."/>
            <person name="Pangilinan J."/>
            <person name="Ruiz-Duenas F.J."/>
            <person name="Barrasa J.M."/>
            <person name="Sanchez-Garcia M."/>
            <person name="Camarero S."/>
            <person name="Miyauchi S."/>
            <person name="Serrano A."/>
            <person name="Linde D."/>
            <person name="Babiker R."/>
            <person name="Drula E."/>
            <person name="Ayuso-Fernandez I."/>
            <person name="Pacheco R."/>
            <person name="Padilla G."/>
            <person name="Ferreira P."/>
            <person name="Barriuso J."/>
            <person name="Kellner H."/>
            <person name="Castanera R."/>
            <person name="Alfaro M."/>
            <person name="Ramirez L."/>
            <person name="Pisabarro A.G."/>
            <person name="Kuo A."/>
            <person name="Tritt A."/>
            <person name="Lipzen A."/>
            <person name="He G."/>
            <person name="Yan M."/>
            <person name="Ng V."/>
            <person name="Cullen D."/>
            <person name="Martin F."/>
            <person name="Rosso M.-N."/>
            <person name="Henrissat B."/>
            <person name="Hibbett D."/>
            <person name="Martinez A.T."/>
            <person name="Grigoriev I.V."/>
        </authorList>
    </citation>
    <scope>NUCLEOTIDE SEQUENCE</scope>
    <source>
        <strain evidence="1">ATCC 90797</strain>
    </source>
</reference>
<proteinExistence type="predicted"/>
<evidence type="ECO:0000313" key="2">
    <source>
        <dbReference type="Proteomes" id="UP000807025"/>
    </source>
</evidence>
<dbReference type="OrthoDB" id="2564234at2759"/>
<dbReference type="Proteomes" id="UP000807025">
    <property type="component" value="Unassembled WGS sequence"/>
</dbReference>
<dbReference type="EMBL" id="MU154522">
    <property type="protein sequence ID" value="KAF9501657.1"/>
    <property type="molecule type" value="Genomic_DNA"/>
</dbReference>
<keyword evidence="2" id="KW-1185">Reference proteome</keyword>
<comment type="caution">
    <text evidence="1">The sequence shown here is derived from an EMBL/GenBank/DDBJ whole genome shotgun (WGS) entry which is preliminary data.</text>
</comment>
<dbReference type="Gene3D" id="2.60.120.260">
    <property type="entry name" value="Galactose-binding domain-like"/>
    <property type="match status" value="2"/>
</dbReference>
<accession>A0A9P6A814</accession>
<sequence length="282" mass="30617">MPILTTTVEDPCPLISYSTTGWQQGRGESDPLITTSYSQSSFTASKTGDASVSFSFNGTDIELFGSRRDNHGNYEVTIDNRTSSLNGFAQPNLFKQSLFSALNLTQGYHTITLINKPTDNGHNFVDIDFITWKSHIGEEDDKLIIKAFQDTDPAFLYTPSDAWSANPDQIGLFNGGSGHQITGGASGSLTYTFSVRDGVQLFGPIGPLGAPYFVQVDGGPVRSLTSAKDFYAAQMMLFHADNLGDRKHVLQLEYRGSLNQSFAIDYANVLSTSSSNSGSQSQ</sequence>
<organism evidence="1 2">
    <name type="scientific">Pleurotus eryngii</name>
    <name type="common">Boletus of the steppes</name>
    <dbReference type="NCBI Taxonomy" id="5323"/>
    <lineage>
        <taxon>Eukaryota</taxon>
        <taxon>Fungi</taxon>
        <taxon>Dikarya</taxon>
        <taxon>Basidiomycota</taxon>
        <taxon>Agaricomycotina</taxon>
        <taxon>Agaricomycetes</taxon>
        <taxon>Agaricomycetidae</taxon>
        <taxon>Agaricales</taxon>
        <taxon>Pleurotineae</taxon>
        <taxon>Pleurotaceae</taxon>
        <taxon>Pleurotus</taxon>
    </lineage>
</organism>
<evidence type="ECO:0000313" key="1">
    <source>
        <dbReference type="EMBL" id="KAF9501657.1"/>
    </source>
</evidence>
<name>A0A9P6A814_PLEER</name>
<protein>
    <submittedName>
        <fullName evidence="1">Uncharacterized protein</fullName>
    </submittedName>
</protein>
<dbReference type="AlphaFoldDB" id="A0A9P6A814"/>
<gene>
    <name evidence="1" type="ORF">BDN71DRAFT_1479240</name>
</gene>